<organism evidence="2 3">
    <name type="scientific">Polysphondylium violaceum</name>
    <dbReference type="NCBI Taxonomy" id="133409"/>
    <lineage>
        <taxon>Eukaryota</taxon>
        <taxon>Amoebozoa</taxon>
        <taxon>Evosea</taxon>
        <taxon>Eumycetozoa</taxon>
        <taxon>Dictyostelia</taxon>
        <taxon>Dictyosteliales</taxon>
        <taxon>Dictyosteliaceae</taxon>
        <taxon>Polysphondylium</taxon>
    </lineage>
</organism>
<keyword evidence="3" id="KW-1185">Reference proteome</keyword>
<comment type="caution">
    <text evidence="2">The sequence shown here is derived from an EMBL/GenBank/DDBJ whole genome shotgun (WGS) entry which is preliminary data.</text>
</comment>
<gene>
    <name evidence="2" type="ORF">CYY_010554</name>
</gene>
<dbReference type="OrthoDB" id="10680870at2759"/>
<evidence type="ECO:0000313" key="2">
    <source>
        <dbReference type="EMBL" id="KAF2068120.1"/>
    </source>
</evidence>
<evidence type="ECO:0000256" key="1">
    <source>
        <dbReference type="SAM" id="MobiDB-lite"/>
    </source>
</evidence>
<proteinExistence type="predicted"/>
<accession>A0A8J4PK29</accession>
<feature type="compositionally biased region" description="Low complexity" evidence="1">
    <location>
        <begin position="518"/>
        <end position="539"/>
    </location>
</feature>
<dbReference type="Proteomes" id="UP000695562">
    <property type="component" value="Unassembled WGS sequence"/>
</dbReference>
<feature type="compositionally biased region" description="Acidic residues" evidence="1">
    <location>
        <begin position="456"/>
        <end position="511"/>
    </location>
</feature>
<feature type="region of interest" description="Disordered" evidence="1">
    <location>
        <begin position="454"/>
        <end position="568"/>
    </location>
</feature>
<dbReference type="AlphaFoldDB" id="A0A8J4PK29"/>
<sequence length="568" mass="65600">MFVNSLNVTSSVGELSTLFKFKPVTPNTINAYSAQIRKLGDFLACQILYRYGVGNSDEMPLRNDLLAYFTNPSVYYMMFRYFTLEMKHSLTSSINFLNACQRFLCWMHDNLRELNNKKLTLLAPCKEVTKTCKHTVACIRRIISQYSKDSRHQILNNNSLQSLIKRNRWTTIGNVVVGRNKALKEFHDGLVQLKKRKNLRPKTIKPSHGKTYNINVHHARSMQKTLIFLLETGMNPLRPQNWFLQTQSRKMNVEMLPSDKLNYLCWPFDSKKKDETERVYLVFNTFKTQSSGNSLQWCLSEDLSNLIIEFIKFVRPWLISNEDWKKSSDPNVGRNPYHFLKTGTLFKNTNGTDVRIQTISGSIHCSFYKFVGVNIGCSIWRKMIATYKRLSVTIEKDVQVLMSEAQLHSDAIDGSYYNLQNFQKNNQRAHKGFRKLMSEFGPNGTHIDNNILIASNEEEEEEENYEDNEVSEEEEEEEENIEEYEEEDSEDNSEDEQAEGWSSVEEDEFQEEKDVKASSSSSSSSLTSLKRSPSSSSSSMRKRIKSALPNEPVSTVDDPIIILSSDEE</sequence>
<name>A0A8J4PK29_9MYCE</name>
<evidence type="ECO:0000313" key="3">
    <source>
        <dbReference type="Proteomes" id="UP000695562"/>
    </source>
</evidence>
<dbReference type="EMBL" id="AJWJ01001191">
    <property type="protein sequence ID" value="KAF2068120.1"/>
    <property type="molecule type" value="Genomic_DNA"/>
</dbReference>
<protein>
    <submittedName>
        <fullName evidence="2">Uncharacterized protein</fullName>
    </submittedName>
</protein>
<reference evidence="2" key="1">
    <citation type="submission" date="2020-01" db="EMBL/GenBank/DDBJ databases">
        <title>Development of genomics and gene disruption for Polysphondylium violaceum indicates a role for the polyketide synthase stlB in stalk morphogenesis.</title>
        <authorList>
            <person name="Narita B."/>
            <person name="Kawabe Y."/>
            <person name="Kin K."/>
            <person name="Saito T."/>
            <person name="Gibbs R."/>
            <person name="Kuspa A."/>
            <person name="Muzny D."/>
            <person name="Queller D."/>
            <person name="Richards S."/>
            <person name="Strassman J."/>
            <person name="Sucgang R."/>
            <person name="Worley K."/>
            <person name="Schaap P."/>
        </authorList>
    </citation>
    <scope>NUCLEOTIDE SEQUENCE</scope>
    <source>
        <strain evidence="2">QSvi11</strain>
    </source>
</reference>